<reference evidence="6" key="1">
    <citation type="journal article" date="2017" name="Genome Announc.">
        <title>Genome sequences of Cyberlindnera fabianii 65, Pichia kudriavzevii 129, and Saccharomyces cerevisiae 131 isolated from fermented masau fruits in Zimbabwe.</title>
        <authorList>
            <person name="van Rijswijck I.M.H."/>
            <person name="Derks M.F.L."/>
            <person name="Abee T."/>
            <person name="de Ridder D."/>
            <person name="Smid E.J."/>
        </authorList>
    </citation>
    <scope>NUCLEOTIDE SEQUENCE [LARGE SCALE GENOMIC DNA]</scope>
    <source>
        <strain evidence="6">65</strain>
    </source>
</reference>
<dbReference type="InterPro" id="IPR000408">
    <property type="entry name" value="Reg_chr_condens"/>
</dbReference>
<dbReference type="InterPro" id="IPR008493">
    <property type="entry name" value="Hikeshi-like_N"/>
</dbReference>
<dbReference type="AlphaFoldDB" id="A0A1V2L7R2"/>
<dbReference type="GO" id="GO:0061608">
    <property type="term" value="F:nuclear import signal receptor activity"/>
    <property type="evidence" value="ECO:0007669"/>
    <property type="project" value="TreeGrafter"/>
</dbReference>
<dbReference type="VEuPathDB" id="FungiDB:BON22_2707"/>
<evidence type="ECO:0000259" key="3">
    <source>
        <dbReference type="Pfam" id="PF05603"/>
    </source>
</evidence>
<dbReference type="GO" id="GO:0006606">
    <property type="term" value="P:protein import into nucleus"/>
    <property type="evidence" value="ECO:0007669"/>
    <property type="project" value="TreeGrafter"/>
</dbReference>
<dbReference type="InterPro" id="IPR009091">
    <property type="entry name" value="RCC1/BLIP-II"/>
</dbReference>
<evidence type="ECO:0000313" key="5">
    <source>
        <dbReference type="EMBL" id="ONH67780.1"/>
    </source>
</evidence>
<feature type="repeat" description="RCC1" evidence="2">
    <location>
        <begin position="3"/>
        <end position="53"/>
    </location>
</feature>
<dbReference type="EMBL" id="MPUK01000004">
    <property type="protein sequence ID" value="ONH67780.1"/>
    <property type="molecule type" value="Genomic_DNA"/>
</dbReference>
<comment type="similarity">
    <text evidence="1">Belongs to the OPI10 family.</text>
</comment>
<feature type="domain" description="Hikeshi-like N-terminal" evidence="3">
    <location>
        <begin position="441"/>
        <end position="564"/>
    </location>
</feature>
<dbReference type="PRINTS" id="PR00633">
    <property type="entry name" value="RCCNDNSATION"/>
</dbReference>
<keyword evidence="6" id="KW-1185">Reference proteome</keyword>
<gene>
    <name evidence="5" type="ORF">BON22_2707</name>
</gene>
<dbReference type="Pfam" id="PF05603">
    <property type="entry name" value="Hikeshi-like_N"/>
    <property type="match status" value="1"/>
</dbReference>
<sequence>MVYRVFSCGSNGKYQLGTGSDEDLEQLQCVFETVVPVRRIACGGNHTLLLLQNGELYAAGDNSEGQCGIGDAVSVPNFTRVNERLWKDCSAGYEYSVLVSPDDEIYTVGFGPKGELGIGEKITRSITLTRVAFQPNSPIVEVRSCLDHNIVRLDNGQLYGWGNGRSSKIGEPAESKVWIPRLISLDYDVCSVDLGRDFTVVSDGTRLNILGKDKYGIVDQINVEADYFKTMWSSLHIVNKQGQITSMGNNSHGQMIPQSQIGFRMFDVGSEHGIIVQGNKVICWGWGEHGNCGTKKDGSVTFDYFNELKDFAEDLVVMIKGGCATTWVWASEDIRIEVIRPGEWLSGGVTSLLDESLDDGAGGDGRSAQSFLEQKNISAQRLDLVRTRTEGSLIALFKRTIITSERGVISDVPNNSLVQAPHTSIRTHFQLTSSIMFGACCSGRPIQMADQVDTNKYAMNIVNGTKISHVALFLLPNVELDPAFTALIFFQLPGQEFRLFGSISGAKPSAIFKLNNAHQAQPQIMDDMDMDTDDGSDPLNNIIVGISIENTEEAERQLAEMAAQRLSTQPKQLTATAHSSAVSPGDPNTTAILAGKIVKNAYNYLTSFVDAGGNVNIKYFDTWWNKFRTKLNNDPKFLDSVDE</sequence>
<evidence type="ECO:0000256" key="2">
    <source>
        <dbReference type="PROSITE-ProRule" id="PRU00235"/>
    </source>
</evidence>
<proteinExistence type="inferred from homology"/>
<dbReference type="PANTHER" id="PTHR12925:SF0">
    <property type="entry name" value="PROTEIN HIKESHI"/>
    <property type="match status" value="1"/>
</dbReference>
<dbReference type="Gene3D" id="2.130.10.30">
    <property type="entry name" value="Regulator of chromosome condensation 1/beta-lactamase-inhibitor protein II"/>
    <property type="match status" value="2"/>
</dbReference>
<dbReference type="PANTHER" id="PTHR12925">
    <property type="entry name" value="HIKESHI FAMILY MEMBER"/>
    <property type="match status" value="1"/>
</dbReference>
<dbReference type="InterPro" id="IPR031318">
    <property type="entry name" value="OPI10"/>
</dbReference>
<evidence type="ECO:0000259" key="4">
    <source>
        <dbReference type="Pfam" id="PF21057"/>
    </source>
</evidence>
<dbReference type="InterPro" id="IPR048364">
    <property type="entry name" value="Hikeshi-like_C"/>
</dbReference>
<dbReference type="GO" id="GO:0005634">
    <property type="term" value="C:nucleus"/>
    <property type="evidence" value="ECO:0007669"/>
    <property type="project" value="TreeGrafter"/>
</dbReference>
<feature type="repeat" description="RCC1" evidence="2">
    <location>
        <begin position="54"/>
        <end position="102"/>
    </location>
</feature>
<feature type="domain" description="Hikeshi-like C-terminal" evidence="4">
    <location>
        <begin position="589"/>
        <end position="639"/>
    </location>
</feature>
<dbReference type="Pfam" id="PF21057">
    <property type="entry name" value="Hikeshi-like_C"/>
    <property type="match status" value="1"/>
</dbReference>
<dbReference type="SUPFAM" id="SSF50985">
    <property type="entry name" value="RCC1/BLIP-II"/>
    <property type="match status" value="1"/>
</dbReference>
<dbReference type="Proteomes" id="UP000189513">
    <property type="component" value="Unassembled WGS sequence"/>
</dbReference>
<dbReference type="PROSITE" id="PS00626">
    <property type="entry name" value="RCC1_2"/>
    <property type="match status" value="1"/>
</dbReference>
<dbReference type="STRING" id="36022.A0A1V2L7R2"/>
<dbReference type="GO" id="GO:0005829">
    <property type="term" value="C:cytosol"/>
    <property type="evidence" value="ECO:0007669"/>
    <property type="project" value="TreeGrafter"/>
</dbReference>
<comment type="caution">
    <text evidence="5">The sequence shown here is derived from an EMBL/GenBank/DDBJ whole genome shotgun (WGS) entry which is preliminary data.</text>
</comment>
<organism evidence="5 6">
    <name type="scientific">Cyberlindnera fabianii</name>
    <name type="common">Yeast</name>
    <name type="synonym">Hansenula fabianii</name>
    <dbReference type="NCBI Taxonomy" id="36022"/>
    <lineage>
        <taxon>Eukaryota</taxon>
        <taxon>Fungi</taxon>
        <taxon>Dikarya</taxon>
        <taxon>Ascomycota</taxon>
        <taxon>Saccharomycotina</taxon>
        <taxon>Saccharomycetes</taxon>
        <taxon>Phaffomycetales</taxon>
        <taxon>Phaffomycetaceae</taxon>
        <taxon>Cyberlindnera</taxon>
    </lineage>
</organism>
<name>A0A1V2L7R2_CYBFA</name>
<dbReference type="Pfam" id="PF00415">
    <property type="entry name" value="RCC1"/>
    <property type="match status" value="1"/>
</dbReference>
<feature type="repeat" description="RCC1" evidence="2">
    <location>
        <begin position="156"/>
        <end position="205"/>
    </location>
</feature>
<dbReference type="PROSITE" id="PS50012">
    <property type="entry name" value="RCC1_3"/>
    <property type="match status" value="3"/>
</dbReference>
<dbReference type="Pfam" id="PF13540">
    <property type="entry name" value="RCC1_2"/>
    <property type="match status" value="1"/>
</dbReference>
<accession>A0A1V2L7R2</accession>
<protein>
    <submittedName>
        <fullName evidence="5">Protein OPI10</fullName>
    </submittedName>
</protein>
<evidence type="ECO:0000313" key="6">
    <source>
        <dbReference type="Proteomes" id="UP000189513"/>
    </source>
</evidence>
<evidence type="ECO:0000256" key="1">
    <source>
        <dbReference type="ARBA" id="ARBA00006623"/>
    </source>
</evidence>